<comment type="similarity">
    <text evidence="2">Belongs to the adaptor complexes small subunit family.</text>
</comment>
<evidence type="ECO:0000256" key="2">
    <source>
        <dbReference type="ARBA" id="ARBA00006972"/>
    </source>
</evidence>
<evidence type="ECO:0000256" key="5">
    <source>
        <dbReference type="ARBA" id="ARBA00023136"/>
    </source>
</evidence>
<dbReference type="InterPro" id="IPR011012">
    <property type="entry name" value="Longin-like_dom_sf"/>
</dbReference>
<evidence type="ECO:0000256" key="3">
    <source>
        <dbReference type="ARBA" id="ARBA00022448"/>
    </source>
</evidence>
<dbReference type="STRING" id="7398.A0A1A9ZXF2"/>
<dbReference type="PANTHER" id="PTHR11753">
    <property type="entry name" value="ADAPTOR COMPLEXES SMALL SUBUNIT FAMILY"/>
    <property type="match status" value="1"/>
</dbReference>
<evidence type="ECO:0000256" key="4">
    <source>
        <dbReference type="ARBA" id="ARBA00022927"/>
    </source>
</evidence>
<keyword evidence="5" id="KW-0472">Membrane</keyword>
<dbReference type="GO" id="GO:0015031">
    <property type="term" value="P:protein transport"/>
    <property type="evidence" value="ECO:0007669"/>
    <property type="project" value="UniProtKB-KW"/>
</dbReference>
<comment type="subcellular location">
    <subcellularLocation>
        <location evidence="1">Endomembrane system</location>
    </subcellularLocation>
</comment>
<dbReference type="Gene3D" id="3.30.450.60">
    <property type="match status" value="1"/>
</dbReference>
<dbReference type="GO" id="GO:0012505">
    <property type="term" value="C:endomembrane system"/>
    <property type="evidence" value="ECO:0007669"/>
    <property type="project" value="UniProtKB-SubCell"/>
</dbReference>
<dbReference type="SUPFAM" id="SSF64356">
    <property type="entry name" value="SNARE-like"/>
    <property type="match status" value="1"/>
</dbReference>
<evidence type="ECO:0000313" key="8">
    <source>
        <dbReference type="Proteomes" id="UP000092445"/>
    </source>
</evidence>
<reference evidence="8" key="1">
    <citation type="submission" date="2014-03" db="EMBL/GenBank/DDBJ databases">
        <authorList>
            <person name="Aksoy S."/>
            <person name="Warren W."/>
            <person name="Wilson R.K."/>
        </authorList>
    </citation>
    <scope>NUCLEOTIDE SEQUENCE [LARGE SCALE GENOMIC DNA]</scope>
    <source>
        <strain evidence="8">IAEA</strain>
    </source>
</reference>
<dbReference type="InterPro" id="IPR022775">
    <property type="entry name" value="AP_mu_sigma_su"/>
</dbReference>
<dbReference type="Pfam" id="PF01217">
    <property type="entry name" value="Clat_adaptor_s"/>
    <property type="match status" value="1"/>
</dbReference>
<name>A0A1A9ZXF2_GLOPL</name>
<dbReference type="AlphaFoldDB" id="A0A1A9ZXF2"/>
<dbReference type="Proteomes" id="UP000092445">
    <property type="component" value="Unassembled WGS sequence"/>
</dbReference>
<evidence type="ECO:0000259" key="6">
    <source>
        <dbReference type="Pfam" id="PF01217"/>
    </source>
</evidence>
<protein>
    <recommendedName>
        <fullName evidence="6">AP complex mu/sigma subunit domain-containing protein</fullName>
    </recommendedName>
</protein>
<dbReference type="InterPro" id="IPR016635">
    <property type="entry name" value="AP_complex_ssu"/>
</dbReference>
<keyword evidence="4" id="KW-0653">Protein transport</keyword>
<organism evidence="7 8">
    <name type="scientific">Glossina pallidipes</name>
    <name type="common">Tsetse fly</name>
    <dbReference type="NCBI Taxonomy" id="7398"/>
    <lineage>
        <taxon>Eukaryota</taxon>
        <taxon>Metazoa</taxon>
        <taxon>Ecdysozoa</taxon>
        <taxon>Arthropoda</taxon>
        <taxon>Hexapoda</taxon>
        <taxon>Insecta</taxon>
        <taxon>Pterygota</taxon>
        <taxon>Neoptera</taxon>
        <taxon>Endopterygota</taxon>
        <taxon>Diptera</taxon>
        <taxon>Brachycera</taxon>
        <taxon>Muscomorpha</taxon>
        <taxon>Hippoboscoidea</taxon>
        <taxon>Glossinidae</taxon>
        <taxon>Glossina</taxon>
    </lineage>
</organism>
<keyword evidence="3" id="KW-0813">Transport</keyword>
<evidence type="ECO:0000313" key="7">
    <source>
        <dbReference type="EnsemblMetazoa" id="GPAI028146-PA"/>
    </source>
</evidence>
<reference evidence="7" key="2">
    <citation type="submission" date="2020-05" db="UniProtKB">
        <authorList>
            <consortium name="EnsemblMetazoa"/>
        </authorList>
    </citation>
    <scope>IDENTIFICATION</scope>
    <source>
        <strain evidence="7">IAEA</strain>
    </source>
</reference>
<accession>A0A1A9ZXF2</accession>
<dbReference type="VEuPathDB" id="VectorBase:GPAI028146"/>
<proteinExistence type="inferred from homology"/>
<keyword evidence="8" id="KW-1185">Reference proteome</keyword>
<dbReference type="EnsemblMetazoa" id="GPAI028146-RA">
    <property type="protein sequence ID" value="GPAI028146-PA"/>
    <property type="gene ID" value="GPAI028146"/>
</dbReference>
<evidence type="ECO:0000256" key="1">
    <source>
        <dbReference type="ARBA" id="ARBA00004308"/>
    </source>
</evidence>
<feature type="domain" description="AP complex mu/sigma subunit" evidence="6">
    <location>
        <begin position="44"/>
        <end position="103"/>
    </location>
</feature>
<sequence length="157" mass="17785">MVSIPDALFSELLQSYPELWGLEKGYICWKVLDWRALVVNEGLYVYRHYATSYFIFCVDSSKSELGILETQVFVETLDKCFENVCELHLNFHTDAVHRIPSEIEEQNKLVKQEAAISAATARAGMSAAIAVKSTNIPQQIKDINLSDLPQAIKDLKF</sequence>